<keyword evidence="4" id="KW-1185">Reference proteome</keyword>
<feature type="compositionally biased region" description="Basic and acidic residues" evidence="1">
    <location>
        <begin position="128"/>
        <end position="145"/>
    </location>
</feature>
<reference evidence="3 4" key="1">
    <citation type="journal article" date="2015" name="Genome Announc.">
        <title>Expanding the biotechnology potential of lactobacilli through comparative genomics of 213 strains and associated genera.</title>
        <authorList>
            <person name="Sun Z."/>
            <person name="Harris H.M."/>
            <person name="McCann A."/>
            <person name="Guo C."/>
            <person name="Argimon S."/>
            <person name="Zhang W."/>
            <person name="Yang X."/>
            <person name="Jeffery I.B."/>
            <person name="Cooney J.C."/>
            <person name="Kagawa T.F."/>
            <person name="Liu W."/>
            <person name="Song Y."/>
            <person name="Salvetti E."/>
            <person name="Wrobel A."/>
            <person name="Rasinkangas P."/>
            <person name="Parkhill J."/>
            <person name="Rea M.C."/>
            <person name="O'Sullivan O."/>
            <person name="Ritari J."/>
            <person name="Douillard F.P."/>
            <person name="Paul Ross R."/>
            <person name="Yang R."/>
            <person name="Briner A.E."/>
            <person name="Felis G.E."/>
            <person name="de Vos W.M."/>
            <person name="Barrangou R."/>
            <person name="Klaenhammer T.R."/>
            <person name="Caufield P.W."/>
            <person name="Cui Y."/>
            <person name="Zhang H."/>
            <person name="O'Toole P.W."/>
        </authorList>
    </citation>
    <scope>NUCLEOTIDE SEQUENCE [LARGE SCALE GENOMIC DNA]</scope>
    <source>
        <strain evidence="3 4">DSM 22408</strain>
    </source>
</reference>
<dbReference type="Proteomes" id="UP000051500">
    <property type="component" value="Unassembled WGS sequence"/>
</dbReference>
<feature type="compositionally biased region" description="Low complexity" evidence="1">
    <location>
        <begin position="58"/>
        <end position="85"/>
    </location>
</feature>
<feature type="compositionally biased region" description="Acidic residues" evidence="1">
    <location>
        <begin position="40"/>
        <end position="57"/>
    </location>
</feature>
<dbReference type="RefSeq" id="WP_027106783.1">
    <property type="nucleotide sequence ID" value="NZ_AUHP01000018.1"/>
</dbReference>
<gene>
    <name evidence="3" type="ORF">IV53_GL001182</name>
</gene>
<accession>A0A0R2KJW3</accession>
<protein>
    <submittedName>
        <fullName evidence="3">Uncharacterized protein</fullName>
    </submittedName>
</protein>
<dbReference type="PATRIC" id="fig|1122146.4.peg.1219"/>
<feature type="region of interest" description="Disordered" evidence="1">
    <location>
        <begin position="32"/>
        <end position="145"/>
    </location>
</feature>
<evidence type="ECO:0000256" key="2">
    <source>
        <dbReference type="SAM" id="Phobius"/>
    </source>
</evidence>
<dbReference type="EMBL" id="JQBZ01000010">
    <property type="protein sequence ID" value="KRN89632.1"/>
    <property type="molecule type" value="Genomic_DNA"/>
</dbReference>
<proteinExistence type="predicted"/>
<comment type="caution">
    <text evidence="3">The sequence shown here is derived from an EMBL/GenBank/DDBJ whole genome shotgun (WGS) entry which is preliminary data.</text>
</comment>
<name>A0A0R2KJW3_9LACO</name>
<feature type="transmembrane region" description="Helical" evidence="2">
    <location>
        <begin position="6"/>
        <end position="27"/>
    </location>
</feature>
<feature type="compositionally biased region" description="Basic and acidic residues" evidence="1">
    <location>
        <begin position="103"/>
        <end position="120"/>
    </location>
</feature>
<keyword evidence="2" id="KW-1133">Transmembrane helix</keyword>
<keyword evidence="2" id="KW-0472">Membrane</keyword>
<evidence type="ECO:0000313" key="3">
    <source>
        <dbReference type="EMBL" id="KRN89632.1"/>
    </source>
</evidence>
<keyword evidence="2" id="KW-0812">Transmembrane</keyword>
<evidence type="ECO:0000313" key="4">
    <source>
        <dbReference type="Proteomes" id="UP000051500"/>
    </source>
</evidence>
<dbReference type="STRING" id="1122146.IV53_GL001182"/>
<organism evidence="3 4">
    <name type="scientific">Ligilactobacillus ceti DSM 22408</name>
    <dbReference type="NCBI Taxonomy" id="1122146"/>
    <lineage>
        <taxon>Bacteria</taxon>
        <taxon>Bacillati</taxon>
        <taxon>Bacillota</taxon>
        <taxon>Bacilli</taxon>
        <taxon>Lactobacillales</taxon>
        <taxon>Lactobacillaceae</taxon>
        <taxon>Ligilactobacillus</taxon>
    </lineage>
</organism>
<sequence>MDDNSNVVMEQAGCFISIVIVALVLVFGSTTSDSRKEDTTSDEEAYSSDLVDSEWWEESSSQSSSFESSSSLESSEITWSSSSVSEYKETREESIYNAGYAHGQEKAYEESRERAEMRSIDEEEDSISESKRASSIEAKKNSGFW</sequence>
<dbReference type="AlphaFoldDB" id="A0A0R2KJW3"/>
<evidence type="ECO:0000256" key="1">
    <source>
        <dbReference type="SAM" id="MobiDB-lite"/>
    </source>
</evidence>